<evidence type="ECO:0000256" key="2">
    <source>
        <dbReference type="ARBA" id="ARBA00022593"/>
    </source>
</evidence>
<dbReference type="GO" id="GO:1990275">
    <property type="term" value="F:preribosome binding"/>
    <property type="evidence" value="ECO:0007669"/>
    <property type="project" value="TreeGrafter"/>
</dbReference>
<dbReference type="PANTHER" id="PTHR23077">
    <property type="entry name" value="AAA-FAMILY ATPASE"/>
    <property type="match status" value="1"/>
</dbReference>
<gene>
    <name evidence="10" type="ORF">DASB73_010730</name>
</gene>
<dbReference type="Gene3D" id="3.40.50.300">
    <property type="entry name" value="P-loop containing nucleotide triphosphate hydrolases"/>
    <property type="match status" value="2"/>
</dbReference>
<dbReference type="GO" id="GO:0007031">
    <property type="term" value="P:peroxisome organization"/>
    <property type="evidence" value="ECO:0007669"/>
    <property type="project" value="UniProtKB-KW"/>
</dbReference>
<evidence type="ECO:0000256" key="4">
    <source>
        <dbReference type="ARBA" id="ARBA00022840"/>
    </source>
</evidence>
<dbReference type="Gene3D" id="1.10.8.60">
    <property type="match status" value="2"/>
</dbReference>
<organism evidence="10 11">
    <name type="scientific">Starmerella bacillaris</name>
    <name type="common">Yeast</name>
    <name type="synonym">Candida zemplinina</name>
    <dbReference type="NCBI Taxonomy" id="1247836"/>
    <lineage>
        <taxon>Eukaryota</taxon>
        <taxon>Fungi</taxon>
        <taxon>Dikarya</taxon>
        <taxon>Ascomycota</taxon>
        <taxon>Saccharomycotina</taxon>
        <taxon>Dipodascomycetes</taxon>
        <taxon>Dipodascales</taxon>
        <taxon>Trichomonascaceae</taxon>
        <taxon>Starmerella</taxon>
    </lineage>
</organism>
<dbReference type="SUPFAM" id="SSF52540">
    <property type="entry name" value="P-loop containing nucleoside triphosphate hydrolases"/>
    <property type="match status" value="2"/>
</dbReference>
<sequence>MKVSSLVEEILTAYVEEEGSICDNEDALEVVQRVDSRLRRLKKKPLLDVIDQVLEKMNDKTDNELNQAVVGLWKQDDSTRSNKKRKTEKDSKVGITGSAGSKSSVNSKDTKKRSSSEDDDESESKTESELPENKVKLSDLGGVDSIVDEVLELIALPLAHPEVFTALGSDIPRGVLLHGPPGCGKTMLAHAIANEIGCAFVSVSAPSVVSGMSGESEKKLRSLFEEAKELAPCLVFIDEIDAITPKRENAQREMERRIVAQLLTCMDDVALSKTHGRPVMVIGATNRPDAIDPALRRGGRFDHEVCMPVPDQAGRQRILETLAQKLKIDGDCSFKELAKRTPGYVGADLSALVSAAGASALKRIFRNLGELGESSLTNDDDMNDDTNPPEKVNNSENSVVRRFLQKYPDPLPEQDLEGLSIVYADFLDALTHVVPSSKREGFATVPDVTWKDVGAMGTIREELEFAFVQRIQDPEIFLKVGISTHAGVLLWGPPGCGKTLIAKAVANESQANFISIKGPELLNKYVGESERAVRQLFVRARASTPCIIFFDELDALVPRRDESQSEASARVVNTLLSELDGTSDRSGIYVIAATNRPDMIDAAMLRPGRLDKQLFVELPNSADRTEILRKVCAKNKSPLNADVDLASIARQNTCRNFSGADLAELVHEASMCALKRALASKQPVEIGLADFEQAFAKVRPSVSDTDREKYLALQQTWGS</sequence>
<comment type="catalytic activity">
    <reaction evidence="7">
        <text>ATP + H2O = ADP + phosphate + H(+)</text>
        <dbReference type="Rhea" id="RHEA:13065"/>
        <dbReference type="ChEBI" id="CHEBI:15377"/>
        <dbReference type="ChEBI" id="CHEBI:15378"/>
        <dbReference type="ChEBI" id="CHEBI:30616"/>
        <dbReference type="ChEBI" id="CHEBI:43474"/>
        <dbReference type="ChEBI" id="CHEBI:456216"/>
    </reaction>
    <physiologicalReaction direction="left-to-right" evidence="7">
        <dbReference type="Rhea" id="RHEA:13066"/>
    </physiologicalReaction>
</comment>
<dbReference type="GO" id="GO:0042254">
    <property type="term" value="P:ribosome biogenesis"/>
    <property type="evidence" value="ECO:0007669"/>
    <property type="project" value="TreeGrafter"/>
</dbReference>
<evidence type="ECO:0000256" key="1">
    <source>
        <dbReference type="ARBA" id="ARBA00006914"/>
    </source>
</evidence>
<dbReference type="InterPro" id="IPR003959">
    <property type="entry name" value="ATPase_AAA_core"/>
</dbReference>
<keyword evidence="3" id="KW-0547">Nucleotide-binding</keyword>
<evidence type="ECO:0000259" key="9">
    <source>
        <dbReference type="SMART" id="SM00382"/>
    </source>
</evidence>
<dbReference type="Pfam" id="PF00004">
    <property type="entry name" value="AAA"/>
    <property type="match status" value="2"/>
</dbReference>
<feature type="domain" description="AAA+ ATPase" evidence="9">
    <location>
        <begin position="171"/>
        <end position="311"/>
    </location>
</feature>
<feature type="region of interest" description="Disordered" evidence="8">
    <location>
        <begin position="374"/>
        <end position="394"/>
    </location>
</feature>
<dbReference type="InterPro" id="IPR041569">
    <property type="entry name" value="AAA_lid_3"/>
</dbReference>
<dbReference type="InterPro" id="IPR050168">
    <property type="entry name" value="AAA_ATPase_domain"/>
</dbReference>
<feature type="region of interest" description="Disordered" evidence="8">
    <location>
        <begin position="76"/>
        <end position="133"/>
    </location>
</feature>
<evidence type="ECO:0000256" key="5">
    <source>
        <dbReference type="ARBA" id="ARBA00032509"/>
    </source>
</evidence>
<dbReference type="AlphaFoldDB" id="A0AAV5RFG2"/>
<dbReference type="GO" id="GO:0005524">
    <property type="term" value="F:ATP binding"/>
    <property type="evidence" value="ECO:0007669"/>
    <property type="project" value="UniProtKB-KW"/>
</dbReference>
<proteinExistence type="inferred from homology"/>
<dbReference type="InterPro" id="IPR003593">
    <property type="entry name" value="AAA+_ATPase"/>
</dbReference>
<protein>
    <recommendedName>
        <fullName evidence="6">Peroxisomal ATPase PEX1</fullName>
    </recommendedName>
    <alternativeName>
        <fullName evidence="5">Peroxin-1</fullName>
    </alternativeName>
</protein>
<dbReference type="FunFam" id="3.40.50.300:FF:000365">
    <property type="entry name" value="Ribosome biogenesis ATPase RIX7"/>
    <property type="match status" value="1"/>
</dbReference>
<dbReference type="InterPro" id="IPR003960">
    <property type="entry name" value="ATPase_AAA_CS"/>
</dbReference>
<dbReference type="InterPro" id="IPR027417">
    <property type="entry name" value="P-loop_NTPase"/>
</dbReference>
<dbReference type="SMART" id="SM00382">
    <property type="entry name" value="AAA"/>
    <property type="match status" value="2"/>
</dbReference>
<evidence type="ECO:0000313" key="11">
    <source>
        <dbReference type="Proteomes" id="UP001362899"/>
    </source>
</evidence>
<comment type="caution">
    <text evidence="10">The sequence shown here is derived from an EMBL/GenBank/DDBJ whole genome shotgun (WGS) entry which is preliminary data.</text>
</comment>
<dbReference type="PROSITE" id="PS00674">
    <property type="entry name" value="AAA"/>
    <property type="match status" value="1"/>
</dbReference>
<reference evidence="10 11" key="1">
    <citation type="journal article" date="2023" name="Elife">
        <title>Identification of key yeast species and microbe-microbe interactions impacting larval growth of Drosophila in the wild.</title>
        <authorList>
            <person name="Mure A."/>
            <person name="Sugiura Y."/>
            <person name="Maeda R."/>
            <person name="Honda K."/>
            <person name="Sakurai N."/>
            <person name="Takahashi Y."/>
            <person name="Watada M."/>
            <person name="Katoh T."/>
            <person name="Gotoh A."/>
            <person name="Gotoh Y."/>
            <person name="Taniguchi I."/>
            <person name="Nakamura K."/>
            <person name="Hayashi T."/>
            <person name="Katayama T."/>
            <person name="Uemura T."/>
            <person name="Hattori Y."/>
        </authorList>
    </citation>
    <scope>NUCLEOTIDE SEQUENCE [LARGE SCALE GENOMIC DNA]</scope>
    <source>
        <strain evidence="10 11">SB-73</strain>
    </source>
</reference>
<dbReference type="GO" id="GO:0003723">
    <property type="term" value="F:RNA binding"/>
    <property type="evidence" value="ECO:0007669"/>
    <property type="project" value="TreeGrafter"/>
</dbReference>
<evidence type="ECO:0000256" key="6">
    <source>
        <dbReference type="ARBA" id="ARBA00034532"/>
    </source>
</evidence>
<evidence type="ECO:0000256" key="3">
    <source>
        <dbReference type="ARBA" id="ARBA00022741"/>
    </source>
</evidence>
<keyword evidence="11" id="KW-1185">Reference proteome</keyword>
<dbReference type="PANTHER" id="PTHR23077:SF171">
    <property type="entry name" value="NUCLEAR VALOSIN-CONTAINING PROTEIN-LIKE"/>
    <property type="match status" value="1"/>
</dbReference>
<feature type="compositionally biased region" description="Basic and acidic residues" evidence="8">
    <location>
        <begin position="123"/>
        <end position="133"/>
    </location>
</feature>
<feature type="domain" description="AAA+ ATPase" evidence="9">
    <location>
        <begin position="484"/>
        <end position="620"/>
    </location>
</feature>
<comment type="similarity">
    <text evidence="1">Belongs to the AAA ATPase family.</text>
</comment>
<evidence type="ECO:0000256" key="8">
    <source>
        <dbReference type="SAM" id="MobiDB-lite"/>
    </source>
</evidence>
<dbReference type="GO" id="GO:0005634">
    <property type="term" value="C:nucleus"/>
    <property type="evidence" value="ECO:0007669"/>
    <property type="project" value="TreeGrafter"/>
</dbReference>
<evidence type="ECO:0000256" key="7">
    <source>
        <dbReference type="ARBA" id="ARBA00048778"/>
    </source>
</evidence>
<dbReference type="Proteomes" id="UP001362899">
    <property type="component" value="Unassembled WGS sequence"/>
</dbReference>
<keyword evidence="4" id="KW-0067">ATP-binding</keyword>
<dbReference type="FunFam" id="3.40.50.300:FF:000149">
    <property type="entry name" value="Nuclear valosin-containing protein-like"/>
    <property type="match status" value="1"/>
</dbReference>
<dbReference type="GO" id="GO:0016887">
    <property type="term" value="F:ATP hydrolysis activity"/>
    <property type="evidence" value="ECO:0007669"/>
    <property type="project" value="InterPro"/>
</dbReference>
<dbReference type="Pfam" id="PF17862">
    <property type="entry name" value="AAA_lid_3"/>
    <property type="match status" value="2"/>
</dbReference>
<dbReference type="FunFam" id="1.10.8.60:FF:000081">
    <property type="entry name" value="AAA family ATPase/60S ribosome export protein"/>
    <property type="match status" value="1"/>
</dbReference>
<name>A0AAV5RFG2_STABA</name>
<evidence type="ECO:0000313" key="10">
    <source>
        <dbReference type="EMBL" id="GMM50115.1"/>
    </source>
</evidence>
<dbReference type="EMBL" id="BTGC01000003">
    <property type="protein sequence ID" value="GMM50115.1"/>
    <property type="molecule type" value="Genomic_DNA"/>
</dbReference>
<accession>A0AAV5RFG2</accession>
<keyword evidence="2" id="KW-0962">Peroxisome biogenesis</keyword>